<reference evidence="1 2" key="1">
    <citation type="submission" date="2018-05" db="EMBL/GenBank/DDBJ databases">
        <title>The genome of Vibrio coralliilyticus phage YC.</title>
        <authorList>
            <person name="Benler S."/>
        </authorList>
    </citation>
    <scope>NUCLEOTIDE SEQUENCE [LARGE SCALE GENOMIC DNA]</scope>
</reference>
<dbReference type="EMBL" id="MH375644">
    <property type="protein sequence ID" value="AXC34490.1"/>
    <property type="molecule type" value="Genomic_DNA"/>
</dbReference>
<name>A0A384ZS76_9CAUD</name>
<sequence>MKLARNLLGWKLAQDGRRVLLEHLATEVRLEWVKFKMRYFDRALVVDCLKKSKWNLVLVTVLDALSVLKRITWSLIMIAFHCHRKYS</sequence>
<protein>
    <submittedName>
        <fullName evidence="1">Uncharacterized protein</fullName>
    </submittedName>
</protein>
<dbReference type="GeneID" id="55608568"/>
<dbReference type="RefSeq" id="YP_009838336.1">
    <property type="nucleotide sequence ID" value="NC_048709.1"/>
</dbReference>
<dbReference type="Proteomes" id="UP000260311">
    <property type="component" value="Segment"/>
</dbReference>
<proteinExistence type="predicted"/>
<accession>A0A384ZS76</accession>
<evidence type="ECO:0000313" key="2">
    <source>
        <dbReference type="Proteomes" id="UP000260311"/>
    </source>
</evidence>
<dbReference type="KEGG" id="vg:55608568"/>
<evidence type="ECO:0000313" key="1">
    <source>
        <dbReference type="EMBL" id="AXC34490.1"/>
    </source>
</evidence>
<keyword evidence="2" id="KW-1185">Reference proteome</keyword>
<organism evidence="1 2">
    <name type="scientific">Vibrio phage YC</name>
    <dbReference type="NCBI Taxonomy" id="2267403"/>
    <lineage>
        <taxon>Viruses</taxon>
        <taxon>Duplodnaviria</taxon>
        <taxon>Heunggongvirae</taxon>
        <taxon>Uroviricota</taxon>
        <taxon>Caudoviricetes</taxon>
        <taxon>Pantevenvirales</taxon>
        <taxon>Ackermannviridae</taxon>
        <taxon>Campanilevirus</taxon>
        <taxon>Campanilevirus YC</taxon>
    </lineage>
</organism>